<dbReference type="RefSeq" id="WP_009489859.1">
    <property type="nucleotide sequence ID" value="NZ_CP141050.1"/>
</dbReference>
<name>I4Z0W4_9HYPH</name>
<evidence type="ECO:0008006" key="4">
    <source>
        <dbReference type="Google" id="ProtNLM"/>
    </source>
</evidence>
<gene>
    <name evidence="2" type="ORF">MicloDRAFT_00011760</name>
</gene>
<organism evidence="2 3">
    <name type="scientific">Microvirga lotononidis</name>
    <dbReference type="NCBI Taxonomy" id="864069"/>
    <lineage>
        <taxon>Bacteria</taxon>
        <taxon>Pseudomonadati</taxon>
        <taxon>Pseudomonadota</taxon>
        <taxon>Alphaproteobacteria</taxon>
        <taxon>Hyphomicrobiales</taxon>
        <taxon>Methylobacteriaceae</taxon>
        <taxon>Microvirga</taxon>
    </lineage>
</organism>
<dbReference type="PATRIC" id="fig|864069.3.peg.1304"/>
<evidence type="ECO:0000313" key="3">
    <source>
        <dbReference type="Proteomes" id="UP000003947"/>
    </source>
</evidence>
<proteinExistence type="predicted"/>
<evidence type="ECO:0000313" key="2">
    <source>
        <dbReference type="EMBL" id="EIM29856.1"/>
    </source>
</evidence>
<dbReference type="OrthoDB" id="9997975at2"/>
<evidence type="ECO:0000256" key="1">
    <source>
        <dbReference type="SAM" id="SignalP"/>
    </source>
</evidence>
<dbReference type="PROSITE" id="PS51257">
    <property type="entry name" value="PROKAR_LIPOPROTEIN"/>
    <property type="match status" value="1"/>
</dbReference>
<protein>
    <recommendedName>
        <fullName evidence="4">Lipoprotein</fullName>
    </recommendedName>
</protein>
<feature type="signal peptide" evidence="1">
    <location>
        <begin position="1"/>
        <end position="22"/>
    </location>
</feature>
<accession>I4Z0W4</accession>
<dbReference type="AlphaFoldDB" id="I4Z0W4"/>
<keyword evidence="3" id="KW-1185">Reference proteome</keyword>
<sequence precursor="true">MARSYKHLFGLGTVLAASVALSGCYMTSDPVVQKGDAMPWGDNAVCTLDGKNYALDFTKPEKDAAGGTVYKRNGEEYTFKRIEDDLYLVQLKGKGGYRYGYLFNQGQKGTRILSFPQEPGQGLANLAREADVMLSRSKTIEGWTEMDARKPTDIEKFLTSVKIGDLKPAGECSFTKAPAKDAVILGPLRRNMLRDDVLALKGAEECSLADVCFDLVEGGFAAGLGGNGAKGTVTVSFTEEGISRVETQINGLSVDALTDKTNGVGSISGGPNMSDSIPVLFGINSVDLDFTNPESIRSGPQAEKRARDAIAKLDGLSKGGKEFFGAPDFRRIRLIFAPKSSVVRAAGVKGYQQAIAKMEDAKVPFQDFGITKTEKGLYDMHVVIQP</sequence>
<dbReference type="EMBL" id="JH660640">
    <property type="protein sequence ID" value="EIM29856.1"/>
    <property type="molecule type" value="Genomic_DNA"/>
</dbReference>
<reference evidence="2 3" key="1">
    <citation type="submission" date="2012-02" db="EMBL/GenBank/DDBJ databases">
        <title>Improved High-Quality Draft sequence of Microvirga sp. WSM3557.</title>
        <authorList>
            <consortium name="US DOE Joint Genome Institute"/>
            <person name="Lucas S."/>
            <person name="Han J."/>
            <person name="Lapidus A."/>
            <person name="Cheng J.-F."/>
            <person name="Goodwin L."/>
            <person name="Pitluck S."/>
            <person name="Peters L."/>
            <person name="Zhang X."/>
            <person name="Detter J.C."/>
            <person name="Han C."/>
            <person name="Tapia R."/>
            <person name="Land M."/>
            <person name="Hauser L."/>
            <person name="Kyrpides N."/>
            <person name="Ivanova N."/>
            <person name="Pagani I."/>
            <person name="Brau L."/>
            <person name="Yates R."/>
            <person name="O'Hara G."/>
            <person name="Rui T."/>
            <person name="Howieson J."/>
            <person name="Reeve W."/>
            <person name="Woyke T."/>
        </authorList>
    </citation>
    <scope>NUCLEOTIDE SEQUENCE [LARGE SCALE GENOMIC DNA]</scope>
    <source>
        <strain evidence="2 3">WSM3557</strain>
    </source>
</reference>
<feature type="chain" id="PRO_5003698282" description="Lipoprotein" evidence="1">
    <location>
        <begin position="23"/>
        <end position="386"/>
    </location>
</feature>
<dbReference type="Proteomes" id="UP000003947">
    <property type="component" value="Unassembled WGS sequence"/>
</dbReference>
<dbReference type="HOGENOM" id="CLU_715345_0_0_5"/>
<keyword evidence="1" id="KW-0732">Signal</keyword>